<evidence type="ECO:0000313" key="4">
    <source>
        <dbReference type="Proteomes" id="UP000230750"/>
    </source>
</evidence>
<dbReference type="PROSITE" id="PS50837">
    <property type="entry name" value="NACHT"/>
    <property type="match status" value="1"/>
</dbReference>
<gene>
    <name evidence="3" type="ORF">BSL78_16116</name>
</gene>
<dbReference type="PANTHER" id="PTHR46312:SF2">
    <property type="entry name" value="NUCLEOTIDE-BINDING OLIGOMERIZATION DOMAIN-CONTAINING PROTEIN 2-LIKE"/>
    <property type="match status" value="1"/>
</dbReference>
<reference evidence="3 4" key="1">
    <citation type="journal article" date="2017" name="PLoS Biol.">
        <title>The sea cucumber genome provides insights into morphological evolution and visceral regeneration.</title>
        <authorList>
            <person name="Zhang X."/>
            <person name="Sun L."/>
            <person name="Yuan J."/>
            <person name="Sun Y."/>
            <person name="Gao Y."/>
            <person name="Zhang L."/>
            <person name="Li S."/>
            <person name="Dai H."/>
            <person name="Hamel J.F."/>
            <person name="Liu C."/>
            <person name="Yu Y."/>
            <person name="Liu S."/>
            <person name="Lin W."/>
            <person name="Guo K."/>
            <person name="Jin S."/>
            <person name="Xu P."/>
            <person name="Storey K.B."/>
            <person name="Huan P."/>
            <person name="Zhang T."/>
            <person name="Zhou Y."/>
            <person name="Zhang J."/>
            <person name="Lin C."/>
            <person name="Li X."/>
            <person name="Xing L."/>
            <person name="Huo D."/>
            <person name="Sun M."/>
            <person name="Wang L."/>
            <person name="Mercier A."/>
            <person name="Li F."/>
            <person name="Yang H."/>
            <person name="Xiang J."/>
        </authorList>
    </citation>
    <scope>NUCLEOTIDE SEQUENCE [LARGE SCALE GENOMIC DNA]</scope>
    <source>
        <strain evidence="3">Shaxun</strain>
        <tissue evidence="3">Muscle</tissue>
    </source>
</reference>
<feature type="domain" description="NACHT" evidence="2">
    <location>
        <begin position="294"/>
        <end position="415"/>
    </location>
</feature>
<protein>
    <submittedName>
        <fullName evidence="3">Putative NACHT, LRR and PYD domains-containing protein 10-like</fullName>
    </submittedName>
</protein>
<dbReference type="OrthoDB" id="120976at2759"/>
<dbReference type="Gene3D" id="3.40.50.300">
    <property type="entry name" value="P-loop containing nucleotide triphosphate hydrolases"/>
    <property type="match status" value="1"/>
</dbReference>
<evidence type="ECO:0000256" key="1">
    <source>
        <dbReference type="SAM" id="MobiDB-lite"/>
    </source>
</evidence>
<dbReference type="Proteomes" id="UP000230750">
    <property type="component" value="Unassembled WGS sequence"/>
</dbReference>
<dbReference type="SUPFAM" id="SSF52540">
    <property type="entry name" value="P-loop containing nucleoside triphosphate hydrolases"/>
    <property type="match status" value="1"/>
</dbReference>
<proteinExistence type="predicted"/>
<dbReference type="PANTHER" id="PTHR46312">
    <property type="entry name" value="NACHT DOMAIN-CONTAINING PROTEIN"/>
    <property type="match status" value="1"/>
</dbReference>
<dbReference type="AlphaFoldDB" id="A0A2G8KGA7"/>
<name>A0A2G8KGA7_STIJA</name>
<evidence type="ECO:0000259" key="2">
    <source>
        <dbReference type="PROSITE" id="PS50837"/>
    </source>
</evidence>
<accession>A0A2G8KGA7</accession>
<evidence type="ECO:0000313" key="3">
    <source>
        <dbReference type="EMBL" id="PIK47026.1"/>
    </source>
</evidence>
<dbReference type="Pfam" id="PF05729">
    <property type="entry name" value="NACHT"/>
    <property type="match status" value="1"/>
</dbReference>
<dbReference type="InterPro" id="IPR007111">
    <property type="entry name" value="NACHT_NTPase"/>
</dbReference>
<feature type="region of interest" description="Disordered" evidence="1">
    <location>
        <begin position="576"/>
        <end position="607"/>
    </location>
</feature>
<sequence length="864" mass="99294">MLYQSEWIFCSSNQNFTLLYGFKRSSCQVESREDSEQASILTFSHLKEELSLRLTKTDCDDLCRYFSLPPDQMNFLLALEEKGYIHPSNVNRLTDALTKLKNNRTHLLTEGYMKLRDPETEYDRFLGSLSAHLTISITEKLCDNFLLTDDNKNTVISSQNPGLSFLLKIDEMGIINSSDVSKLETPLEEYRLLQAVAKIHEYQSLVLSDKTKPQDEDIENFFIKCLRQKIKSWFETMTPVPWKKSCQWKSNDLFIASRLVLTTSGSKISSREVDRKCKLHYRGIFTDERLKAETRIILEGQPGSGKTMLSSQLAYDWCCGELIDIPMVIYLPLKIVDNMTIIQAIKMFYIRKGIPITEEDIESILNSGKKRVYLILDGLEEYNGETKDGSPSEVMRVITKEKLSNCIVMITARTDYAKHLPPGPMLKIGSFGEDERNEYIEKVFSDDLKRQEEVKELIDNVPFILDLCNVPLLFVLLVHNIHRLVKLQERQLDRVTPFVKAIVDILCPVQDEEDKRSHLSDQKTYITLEELAFNGLCKGNQQLFWQKDFVDRSVTNSKAWIDSGILVVEEATPFNSPDRNLQTDSGSGTPQTDSISDESLNTSNVTSEIKRGVSPDLDLSASVNQSERKPILESKKKKSISLQKGKVAKYVSLQVKFLHKLIQECFAAEYLARLFWGHKSTEQHYKYQLFRKHLANIDPADLHYVLRFTCHICPPSFHFIASFLMRDFKTEDFEIPDYIINCICLCFAEYDGYKGHKVKDIVKEVCRRESVNFSSGDSQLLLRSKVSMLTFASRSQIPIKCLKLSDVVEKVTEKALILKADVSLGVSNTMRAIEVSRWDQKLNEQDYEDLIKFIINNEKVEVAR</sequence>
<organism evidence="3 4">
    <name type="scientific">Stichopus japonicus</name>
    <name type="common">Sea cucumber</name>
    <dbReference type="NCBI Taxonomy" id="307972"/>
    <lineage>
        <taxon>Eukaryota</taxon>
        <taxon>Metazoa</taxon>
        <taxon>Echinodermata</taxon>
        <taxon>Eleutherozoa</taxon>
        <taxon>Echinozoa</taxon>
        <taxon>Holothuroidea</taxon>
        <taxon>Aspidochirotacea</taxon>
        <taxon>Aspidochirotida</taxon>
        <taxon>Stichopodidae</taxon>
        <taxon>Apostichopus</taxon>
    </lineage>
</organism>
<dbReference type="EMBL" id="MRZV01000607">
    <property type="protein sequence ID" value="PIK47026.1"/>
    <property type="molecule type" value="Genomic_DNA"/>
</dbReference>
<dbReference type="InterPro" id="IPR027417">
    <property type="entry name" value="P-loop_NTPase"/>
</dbReference>
<comment type="caution">
    <text evidence="3">The sequence shown here is derived from an EMBL/GenBank/DDBJ whole genome shotgun (WGS) entry which is preliminary data.</text>
</comment>
<keyword evidence="4" id="KW-1185">Reference proteome</keyword>
<dbReference type="CDD" id="cd01120">
    <property type="entry name" value="RecA-like_superfamily"/>
    <property type="match status" value="1"/>
</dbReference>